<dbReference type="InterPro" id="IPR050155">
    <property type="entry name" value="HAD-like_hydrolase_sf"/>
</dbReference>
<dbReference type="GO" id="GO:0006281">
    <property type="term" value="P:DNA repair"/>
    <property type="evidence" value="ECO:0007669"/>
    <property type="project" value="TreeGrafter"/>
</dbReference>
<dbReference type="Gene3D" id="3.40.50.1000">
    <property type="entry name" value="HAD superfamily/HAD-like"/>
    <property type="match status" value="1"/>
</dbReference>
<dbReference type="InterPro" id="IPR006439">
    <property type="entry name" value="HAD-SF_hydro_IA"/>
</dbReference>
<keyword evidence="2" id="KW-1185">Reference proteome</keyword>
<dbReference type="KEGG" id="nno:NONO_c28740"/>
<evidence type="ECO:0000313" key="2">
    <source>
        <dbReference type="Proteomes" id="UP000019150"/>
    </source>
</evidence>
<accession>W5TES4</accession>
<dbReference type="SUPFAM" id="SSF56784">
    <property type="entry name" value="HAD-like"/>
    <property type="match status" value="1"/>
</dbReference>
<dbReference type="HOGENOM" id="CLU_083623_1_0_11"/>
<sequence>MSTLTDLLTARTCLLLDFDGPICAVFSGLTSRDAVEHLGSQLDTPLPPVISETTDPFDVLEYARGLGPATATRIERAFTRIELEAVAQSSQTPDGAELIRYASRRGYSVAVVSNNSAESISAYLDRYNLRDDIAGIFARTPANLDKFKPGPYLLDLAMQALGTNVKQTVFVGDSTTDIQAAHAAQVTSIAFANRPEKVDRFADYGPGAVITHLTDLMDALVVG</sequence>
<dbReference type="OrthoDB" id="4547358at2"/>
<reference evidence="1 2" key="1">
    <citation type="journal article" date="2014" name="Appl. Environ. Microbiol.">
        <title>Insights into the Microbial Degradation of Rubber and Gutta-Percha by Analysis of the Complete Genome of Nocardia nova SH22a.</title>
        <authorList>
            <person name="Luo Q."/>
            <person name="Hiessl S."/>
            <person name="Poehlein A."/>
            <person name="Daniel R."/>
            <person name="Steinbuchel A."/>
        </authorList>
    </citation>
    <scope>NUCLEOTIDE SEQUENCE [LARGE SCALE GENOMIC DNA]</scope>
    <source>
        <strain evidence="1">SH22a</strain>
    </source>
</reference>
<keyword evidence="1" id="KW-0378">Hydrolase</keyword>
<dbReference type="AlphaFoldDB" id="W5TES4"/>
<dbReference type="PANTHER" id="PTHR43434">
    <property type="entry name" value="PHOSPHOGLYCOLATE PHOSPHATASE"/>
    <property type="match status" value="1"/>
</dbReference>
<dbReference type="STRING" id="1415166.NONO_c28740"/>
<evidence type="ECO:0000313" key="1">
    <source>
        <dbReference type="EMBL" id="AHH17664.1"/>
    </source>
</evidence>
<dbReference type="InterPro" id="IPR041492">
    <property type="entry name" value="HAD_2"/>
</dbReference>
<dbReference type="EMBL" id="CP006850">
    <property type="protein sequence ID" value="AHH17664.1"/>
    <property type="molecule type" value="Genomic_DNA"/>
</dbReference>
<dbReference type="Pfam" id="PF13419">
    <property type="entry name" value="HAD_2"/>
    <property type="match status" value="1"/>
</dbReference>
<gene>
    <name evidence="1" type="ORF">NONO_c28740</name>
</gene>
<dbReference type="eggNOG" id="COG0637">
    <property type="taxonomic scope" value="Bacteria"/>
</dbReference>
<dbReference type="GO" id="GO:0008967">
    <property type="term" value="F:phosphoglycolate phosphatase activity"/>
    <property type="evidence" value="ECO:0007669"/>
    <property type="project" value="TreeGrafter"/>
</dbReference>
<proteinExistence type="predicted"/>
<dbReference type="CDD" id="cd01427">
    <property type="entry name" value="HAD_like"/>
    <property type="match status" value="1"/>
</dbReference>
<name>W5TES4_9NOCA</name>
<dbReference type="RefSeq" id="WP_025349130.1">
    <property type="nucleotide sequence ID" value="NZ_CP006850.1"/>
</dbReference>
<dbReference type="InterPro" id="IPR036412">
    <property type="entry name" value="HAD-like_sf"/>
</dbReference>
<dbReference type="GO" id="GO:0005829">
    <property type="term" value="C:cytosol"/>
    <property type="evidence" value="ECO:0007669"/>
    <property type="project" value="TreeGrafter"/>
</dbReference>
<dbReference type="NCBIfam" id="TIGR01549">
    <property type="entry name" value="HAD-SF-IA-v1"/>
    <property type="match status" value="1"/>
</dbReference>
<protein>
    <submittedName>
        <fullName evidence="1">Hydrolase</fullName>
    </submittedName>
</protein>
<dbReference type="Proteomes" id="UP000019150">
    <property type="component" value="Chromosome"/>
</dbReference>
<organism evidence="1 2">
    <name type="scientific">Nocardia nova SH22a</name>
    <dbReference type="NCBI Taxonomy" id="1415166"/>
    <lineage>
        <taxon>Bacteria</taxon>
        <taxon>Bacillati</taxon>
        <taxon>Actinomycetota</taxon>
        <taxon>Actinomycetes</taxon>
        <taxon>Mycobacteriales</taxon>
        <taxon>Nocardiaceae</taxon>
        <taxon>Nocardia</taxon>
    </lineage>
</organism>
<dbReference type="PANTHER" id="PTHR43434:SF1">
    <property type="entry name" value="PHOSPHOGLYCOLATE PHOSPHATASE"/>
    <property type="match status" value="1"/>
</dbReference>
<dbReference type="InterPro" id="IPR023214">
    <property type="entry name" value="HAD_sf"/>
</dbReference>